<gene>
    <name evidence="7" type="ORF">WDJ61_10185</name>
</gene>
<reference evidence="7 8" key="1">
    <citation type="submission" date="2024-02" db="EMBL/GenBank/DDBJ databases">
        <title>Seven novel Bacillus-like species.</title>
        <authorList>
            <person name="Liu G."/>
        </authorList>
    </citation>
    <scope>NUCLEOTIDE SEQUENCE [LARGE SCALE GENOMIC DNA]</scope>
    <source>
        <strain evidence="7 8">FJAT-52991</strain>
    </source>
</reference>
<organism evidence="7 8">
    <name type="scientific">Bacillus kandeliae</name>
    <dbReference type="NCBI Taxonomy" id="3129297"/>
    <lineage>
        <taxon>Bacteria</taxon>
        <taxon>Bacillati</taxon>
        <taxon>Bacillota</taxon>
        <taxon>Bacilli</taxon>
        <taxon>Bacillales</taxon>
        <taxon>Bacillaceae</taxon>
        <taxon>Bacillus</taxon>
    </lineage>
</organism>
<keyword evidence="2" id="KW-0805">Transcription regulation</keyword>
<dbReference type="NCBIfam" id="TIGR02937">
    <property type="entry name" value="sigma70-ECF"/>
    <property type="match status" value="1"/>
</dbReference>
<evidence type="ECO:0000259" key="5">
    <source>
        <dbReference type="Pfam" id="PF04542"/>
    </source>
</evidence>
<protein>
    <submittedName>
        <fullName evidence="7">Sigma-70 family RNA polymerase sigma factor</fullName>
    </submittedName>
</protein>
<evidence type="ECO:0000313" key="7">
    <source>
        <dbReference type="EMBL" id="WXB91643.1"/>
    </source>
</evidence>
<evidence type="ECO:0000256" key="3">
    <source>
        <dbReference type="ARBA" id="ARBA00023082"/>
    </source>
</evidence>
<feature type="domain" description="RNA polymerase sigma-70 region 2" evidence="5">
    <location>
        <begin position="24"/>
        <end position="93"/>
    </location>
</feature>
<dbReference type="Pfam" id="PF04542">
    <property type="entry name" value="Sigma70_r2"/>
    <property type="match status" value="1"/>
</dbReference>
<dbReference type="RefSeq" id="WP_338749330.1">
    <property type="nucleotide sequence ID" value="NZ_CP147404.1"/>
</dbReference>
<keyword evidence="3" id="KW-0731">Sigma factor</keyword>
<dbReference type="CDD" id="cd06171">
    <property type="entry name" value="Sigma70_r4"/>
    <property type="match status" value="1"/>
</dbReference>
<proteinExistence type="inferred from homology"/>
<evidence type="ECO:0000256" key="4">
    <source>
        <dbReference type="ARBA" id="ARBA00023163"/>
    </source>
</evidence>
<dbReference type="InterPro" id="IPR013324">
    <property type="entry name" value="RNA_pol_sigma_r3/r4-like"/>
</dbReference>
<name>A0ABZ2N1T1_9BACI</name>
<keyword evidence="4" id="KW-0804">Transcription</keyword>
<dbReference type="InterPro" id="IPR007627">
    <property type="entry name" value="RNA_pol_sigma70_r2"/>
</dbReference>
<dbReference type="InterPro" id="IPR014284">
    <property type="entry name" value="RNA_pol_sigma-70_dom"/>
</dbReference>
<keyword evidence="8" id="KW-1185">Reference proteome</keyword>
<feature type="domain" description="RNA polymerase sigma factor 70 region 4 type 2" evidence="6">
    <location>
        <begin position="127"/>
        <end position="178"/>
    </location>
</feature>
<sequence length="186" mass="22296">MRDKSDHELMNLVKKKHSPALEELYERYIRLIYSFVFKFTRGDEEKTKEIIQLVFLRIWTTKSTYDASKGEYVNWILTITRNICVDYVRKDSKENIHREWTEPLHSDKRFEVEDPNNQIEDRLNTAEIQEAKNKLSQPQKRLIDLLYWRGYSLSEIAEMENEPVGTVKSRLHQSLKQLRKYLNGGE</sequence>
<accession>A0ABZ2N1T1</accession>
<dbReference type="PANTHER" id="PTHR43133:SF62">
    <property type="entry name" value="RNA POLYMERASE SIGMA FACTOR SIGZ"/>
    <property type="match status" value="1"/>
</dbReference>
<evidence type="ECO:0000256" key="1">
    <source>
        <dbReference type="ARBA" id="ARBA00010641"/>
    </source>
</evidence>
<dbReference type="EMBL" id="CP147404">
    <property type="protein sequence ID" value="WXB91643.1"/>
    <property type="molecule type" value="Genomic_DNA"/>
</dbReference>
<dbReference type="SUPFAM" id="SSF88659">
    <property type="entry name" value="Sigma3 and sigma4 domains of RNA polymerase sigma factors"/>
    <property type="match status" value="1"/>
</dbReference>
<dbReference type="SUPFAM" id="SSF88946">
    <property type="entry name" value="Sigma2 domain of RNA polymerase sigma factors"/>
    <property type="match status" value="1"/>
</dbReference>
<comment type="similarity">
    <text evidence="1">Belongs to the sigma-70 factor family. ECF subfamily.</text>
</comment>
<dbReference type="InterPro" id="IPR039425">
    <property type="entry name" value="RNA_pol_sigma-70-like"/>
</dbReference>
<dbReference type="InterPro" id="IPR013325">
    <property type="entry name" value="RNA_pol_sigma_r2"/>
</dbReference>
<dbReference type="Pfam" id="PF08281">
    <property type="entry name" value="Sigma70_r4_2"/>
    <property type="match status" value="1"/>
</dbReference>
<dbReference type="Proteomes" id="UP001387364">
    <property type="component" value="Chromosome"/>
</dbReference>
<dbReference type="InterPro" id="IPR036388">
    <property type="entry name" value="WH-like_DNA-bd_sf"/>
</dbReference>
<dbReference type="Gene3D" id="1.10.10.10">
    <property type="entry name" value="Winged helix-like DNA-binding domain superfamily/Winged helix DNA-binding domain"/>
    <property type="match status" value="1"/>
</dbReference>
<dbReference type="InterPro" id="IPR013249">
    <property type="entry name" value="RNA_pol_sigma70_r4_t2"/>
</dbReference>
<evidence type="ECO:0000313" key="8">
    <source>
        <dbReference type="Proteomes" id="UP001387364"/>
    </source>
</evidence>
<evidence type="ECO:0000256" key="2">
    <source>
        <dbReference type="ARBA" id="ARBA00023015"/>
    </source>
</evidence>
<dbReference type="Gene3D" id="1.10.1740.10">
    <property type="match status" value="1"/>
</dbReference>
<dbReference type="PANTHER" id="PTHR43133">
    <property type="entry name" value="RNA POLYMERASE ECF-TYPE SIGMA FACTO"/>
    <property type="match status" value="1"/>
</dbReference>
<evidence type="ECO:0000259" key="6">
    <source>
        <dbReference type="Pfam" id="PF08281"/>
    </source>
</evidence>